<proteinExistence type="predicted"/>
<dbReference type="PANTHER" id="PTHR21422:SF9">
    <property type="entry name" value="RAB3 GTPASE-ACTIVATING PROTEIN CATALYTIC SUBUNIT"/>
    <property type="match status" value="1"/>
</dbReference>
<organism evidence="1 2">
    <name type="scientific">Ignelater luminosus</name>
    <name type="common">Cucubano</name>
    <name type="synonym">Pyrophorus luminosus</name>
    <dbReference type="NCBI Taxonomy" id="2038154"/>
    <lineage>
        <taxon>Eukaryota</taxon>
        <taxon>Metazoa</taxon>
        <taxon>Ecdysozoa</taxon>
        <taxon>Arthropoda</taxon>
        <taxon>Hexapoda</taxon>
        <taxon>Insecta</taxon>
        <taxon>Pterygota</taxon>
        <taxon>Neoptera</taxon>
        <taxon>Endopterygota</taxon>
        <taxon>Coleoptera</taxon>
        <taxon>Polyphaga</taxon>
        <taxon>Elateriformia</taxon>
        <taxon>Elateroidea</taxon>
        <taxon>Elateridae</taxon>
        <taxon>Agrypninae</taxon>
        <taxon>Pyrophorini</taxon>
        <taxon>Ignelater</taxon>
    </lineage>
</organism>
<dbReference type="AlphaFoldDB" id="A0A8K0DM44"/>
<dbReference type="OrthoDB" id="17346at2759"/>
<keyword evidence="2" id="KW-1185">Reference proteome</keyword>
<dbReference type="InterPro" id="IPR045700">
    <property type="entry name" value="Rab3GAP1"/>
</dbReference>
<comment type="caution">
    <text evidence="1">The sequence shown here is derived from an EMBL/GenBank/DDBJ whole genome shotgun (WGS) entry which is preliminary data.</text>
</comment>
<evidence type="ECO:0000313" key="1">
    <source>
        <dbReference type="EMBL" id="KAF2905857.1"/>
    </source>
</evidence>
<dbReference type="Proteomes" id="UP000801492">
    <property type="component" value="Unassembled WGS sequence"/>
</dbReference>
<sequence length="505" mass="57194">MNEEIDESEFYHQDFTTASEWEIFIARLEEIIHQWKVEDLKGDENGISSNAQGSWNVKEEKIQFVDVEFVISYYKNVSVTKETSEDDDEIKKQKNPIDSLYDFVLYDENDTSSNSLLAVWYGLNEYITISPVGSSSITSESQIKVLLSSAQIAVSNTSCQIPIFVQIREKWQRCYLGVYEANGIRTNFEMIHLRKGPQHCQYLTGLLELFKTKITSPVSCDPVNVSVQLTYNLSDFGNSVWKQDLPDIDHDNFDIGSLCVLPFGVTVDPINTMILKTTWSHLPDHLIVDSENYSDFDPLQAPKWTVLVKMTDQPICLLSESLAEMLHLINNNSTIYDVLGDFATTSDIDVDNPLDLLTEPKLPTISTVLKRAARNSLTKSRKGVAPLAEDVLVPILYFLFPDADEDPIFPYNEKVNKEKDSNSDNMSSSGMLSLDSQCKGFKTCNEDTLPWRLVTVLAQALVTMGGIRAAAHLWFEFVQEMRYRWEKSILIPGCLIGMLGTCVYL</sequence>
<dbReference type="EMBL" id="VTPC01000417">
    <property type="protein sequence ID" value="KAF2905857.1"/>
    <property type="molecule type" value="Genomic_DNA"/>
</dbReference>
<reference evidence="1" key="1">
    <citation type="submission" date="2019-08" db="EMBL/GenBank/DDBJ databases">
        <title>The genome of the North American firefly Photinus pyralis.</title>
        <authorList>
            <consortium name="Photinus pyralis genome working group"/>
            <person name="Fallon T.R."/>
            <person name="Sander Lower S.E."/>
            <person name="Weng J.-K."/>
        </authorList>
    </citation>
    <scope>NUCLEOTIDE SEQUENCE</scope>
    <source>
        <strain evidence="1">TRF0915ILg1</strain>
        <tissue evidence="1">Whole body</tissue>
    </source>
</reference>
<accession>A0A8K0DM44</accession>
<evidence type="ECO:0000313" key="2">
    <source>
        <dbReference type="Proteomes" id="UP000801492"/>
    </source>
</evidence>
<name>A0A8K0DM44_IGNLU</name>
<dbReference type="GO" id="GO:0005096">
    <property type="term" value="F:GTPase activator activity"/>
    <property type="evidence" value="ECO:0007669"/>
    <property type="project" value="InterPro"/>
</dbReference>
<dbReference type="PANTHER" id="PTHR21422">
    <property type="entry name" value="RAB3 GTPASE-ACTIVATING PROTEIN CATALYTIC SUBUNIT"/>
    <property type="match status" value="1"/>
</dbReference>
<protein>
    <recommendedName>
        <fullName evidence="3">Rab3 GTPase-activating protein catalytic subunit</fullName>
    </recommendedName>
</protein>
<gene>
    <name evidence="1" type="ORF">ILUMI_00317</name>
</gene>
<evidence type="ECO:0008006" key="3">
    <source>
        <dbReference type="Google" id="ProtNLM"/>
    </source>
</evidence>